<gene>
    <name evidence="2" type="ORF">QP355_07420</name>
</gene>
<feature type="region of interest" description="Disordered" evidence="1">
    <location>
        <begin position="1"/>
        <end position="25"/>
    </location>
</feature>
<evidence type="ECO:0000313" key="3">
    <source>
        <dbReference type="Proteomes" id="UP001238969"/>
    </source>
</evidence>
<feature type="compositionally biased region" description="Basic and acidic residues" evidence="1">
    <location>
        <begin position="12"/>
        <end position="25"/>
    </location>
</feature>
<organism evidence="2 3">
    <name type="scientific">Gardnerella vaginalis</name>
    <dbReference type="NCBI Taxonomy" id="2702"/>
    <lineage>
        <taxon>Bacteria</taxon>
        <taxon>Bacillati</taxon>
        <taxon>Actinomycetota</taxon>
        <taxon>Actinomycetes</taxon>
        <taxon>Bifidobacteriales</taxon>
        <taxon>Bifidobacteriaceae</taxon>
        <taxon>Gardnerella</taxon>
    </lineage>
</organism>
<evidence type="ECO:0000256" key="1">
    <source>
        <dbReference type="SAM" id="MobiDB-lite"/>
    </source>
</evidence>
<sequence length="77" mass="8925">MTVRHVAHSRNKRGERSDDRHKTGENNRFAAMFLIKLMGFVEITATENFRIGITEQLFTEQPPDSVIDRVTHNRGDQ</sequence>
<evidence type="ECO:0000313" key="2">
    <source>
        <dbReference type="EMBL" id="MDK6862450.1"/>
    </source>
</evidence>
<protein>
    <submittedName>
        <fullName evidence="2">Uncharacterized protein</fullName>
    </submittedName>
</protein>
<dbReference type="AlphaFoldDB" id="A0ABD4ZHC9"/>
<proteinExistence type="predicted"/>
<dbReference type="EMBL" id="JASOLZ010000209">
    <property type="protein sequence ID" value="MDK6862450.1"/>
    <property type="molecule type" value="Genomic_DNA"/>
</dbReference>
<feature type="non-terminal residue" evidence="2">
    <location>
        <position position="77"/>
    </location>
</feature>
<name>A0ABD4ZHC9_GARVA</name>
<reference evidence="2 3" key="1">
    <citation type="submission" date="2023-05" db="EMBL/GenBank/DDBJ databases">
        <title>Cataloging the Phylogenetic Diversity of Human Bladder Bacteria.</title>
        <authorList>
            <person name="Du J."/>
        </authorList>
    </citation>
    <scope>NUCLEOTIDE SEQUENCE [LARGE SCALE GENOMIC DNA]</scope>
    <source>
        <strain evidence="2 3">UMB6972</strain>
    </source>
</reference>
<accession>A0ABD4ZHC9</accession>
<dbReference type="Proteomes" id="UP001238969">
    <property type="component" value="Unassembled WGS sequence"/>
</dbReference>
<comment type="caution">
    <text evidence="2">The sequence shown here is derived from an EMBL/GenBank/DDBJ whole genome shotgun (WGS) entry which is preliminary data.</text>
</comment>
<feature type="compositionally biased region" description="Basic residues" evidence="1">
    <location>
        <begin position="1"/>
        <end position="11"/>
    </location>
</feature>